<dbReference type="RefSeq" id="WP_276729836.1">
    <property type="nucleotide sequence ID" value="NZ_JAFKMR010000016.1"/>
</dbReference>
<keyword evidence="6 9" id="KW-0067">ATP-binding</keyword>
<evidence type="ECO:0000256" key="2">
    <source>
        <dbReference type="ARBA" id="ARBA00005417"/>
    </source>
</evidence>
<dbReference type="GO" id="GO:0005524">
    <property type="term" value="F:ATP binding"/>
    <property type="evidence" value="ECO:0007669"/>
    <property type="project" value="UniProtKB-KW"/>
</dbReference>
<dbReference type="GO" id="GO:0005886">
    <property type="term" value="C:plasma membrane"/>
    <property type="evidence" value="ECO:0007669"/>
    <property type="project" value="UniProtKB-SubCell"/>
</dbReference>
<dbReference type="AlphaFoldDB" id="A0A8I1MX94"/>
<keyword evidence="4" id="KW-1003">Cell membrane</keyword>
<dbReference type="EMBL" id="JAFKMR010000016">
    <property type="protein sequence ID" value="MBN8744256.1"/>
    <property type="molecule type" value="Genomic_DNA"/>
</dbReference>
<comment type="caution">
    <text evidence="9">The sequence shown here is derived from an EMBL/GenBank/DDBJ whole genome shotgun (WGS) entry which is preliminary data.</text>
</comment>
<dbReference type="InterPro" id="IPR003439">
    <property type="entry name" value="ABC_transporter-like_ATP-bd"/>
</dbReference>
<dbReference type="GO" id="GO:0016887">
    <property type="term" value="F:ATP hydrolysis activity"/>
    <property type="evidence" value="ECO:0007669"/>
    <property type="project" value="InterPro"/>
</dbReference>
<feature type="domain" description="ABC transporter" evidence="8">
    <location>
        <begin position="10"/>
        <end position="254"/>
    </location>
</feature>
<dbReference type="SUPFAM" id="SSF52540">
    <property type="entry name" value="P-loop containing nucleoside triphosphate hydrolases"/>
    <property type="match status" value="2"/>
</dbReference>
<gene>
    <name evidence="9" type="ORF">J0I24_08070</name>
</gene>
<protein>
    <submittedName>
        <fullName evidence="9">ABC transporter ATP-binding protein</fullName>
    </submittedName>
</protein>
<dbReference type="SMART" id="SM00382">
    <property type="entry name" value="AAA"/>
    <property type="match status" value="2"/>
</dbReference>
<dbReference type="InterPro" id="IPR013563">
    <property type="entry name" value="Oligopep_ABC_C"/>
</dbReference>
<dbReference type="FunFam" id="3.40.50.300:FF:000016">
    <property type="entry name" value="Oligopeptide ABC transporter ATP-binding component"/>
    <property type="match status" value="1"/>
</dbReference>
<dbReference type="InterPro" id="IPR050388">
    <property type="entry name" value="ABC_Ni/Peptide_Import"/>
</dbReference>
<evidence type="ECO:0000259" key="8">
    <source>
        <dbReference type="PROSITE" id="PS50893"/>
    </source>
</evidence>
<evidence type="ECO:0000256" key="3">
    <source>
        <dbReference type="ARBA" id="ARBA00022448"/>
    </source>
</evidence>
<evidence type="ECO:0000256" key="4">
    <source>
        <dbReference type="ARBA" id="ARBA00022475"/>
    </source>
</evidence>
<organism evidence="9 10">
    <name type="scientific">Thiomonas arsenitoxydans (strain DSM 22701 / CIP 110005 / 3As)</name>
    <dbReference type="NCBI Taxonomy" id="426114"/>
    <lineage>
        <taxon>Bacteria</taxon>
        <taxon>Pseudomonadati</taxon>
        <taxon>Pseudomonadota</taxon>
        <taxon>Betaproteobacteria</taxon>
        <taxon>Burkholderiales</taxon>
        <taxon>Thiomonas</taxon>
    </lineage>
</organism>
<proteinExistence type="inferred from homology"/>
<dbReference type="Proteomes" id="UP000664800">
    <property type="component" value="Unassembled WGS sequence"/>
</dbReference>
<keyword evidence="3" id="KW-0813">Transport</keyword>
<dbReference type="GO" id="GO:0015833">
    <property type="term" value="P:peptide transport"/>
    <property type="evidence" value="ECO:0007669"/>
    <property type="project" value="InterPro"/>
</dbReference>
<comment type="similarity">
    <text evidence="2">Belongs to the ABC transporter superfamily.</text>
</comment>
<dbReference type="GO" id="GO:0055085">
    <property type="term" value="P:transmembrane transport"/>
    <property type="evidence" value="ECO:0007669"/>
    <property type="project" value="UniProtKB-ARBA"/>
</dbReference>
<evidence type="ECO:0000256" key="6">
    <source>
        <dbReference type="ARBA" id="ARBA00022840"/>
    </source>
</evidence>
<dbReference type="Pfam" id="PF00005">
    <property type="entry name" value="ABC_tran"/>
    <property type="match status" value="2"/>
</dbReference>
<keyword evidence="5" id="KW-0547">Nucleotide-binding</keyword>
<dbReference type="PROSITE" id="PS50893">
    <property type="entry name" value="ABC_TRANSPORTER_2"/>
    <property type="match status" value="2"/>
</dbReference>
<reference evidence="9" key="1">
    <citation type="submission" date="2021-02" db="EMBL/GenBank/DDBJ databases">
        <title>Thiocyanate and organic carbon inputs drive convergent selection for specific autotrophic Afipia and Thiobacillus strains within complex microbiomes.</title>
        <authorList>
            <person name="Huddy R.J."/>
            <person name="Sachdeva R."/>
            <person name="Kadzinga F."/>
            <person name="Kantor R.S."/>
            <person name="Harrison S.T.L."/>
            <person name="Banfield J.F."/>
        </authorList>
    </citation>
    <scope>NUCLEOTIDE SEQUENCE</scope>
    <source>
        <strain evidence="9">SCN18_13_7_16_R3_B_64_19</strain>
    </source>
</reference>
<dbReference type="NCBIfam" id="NF007739">
    <property type="entry name" value="PRK10419.1"/>
    <property type="match status" value="2"/>
</dbReference>
<sequence length="539" mass="58995">MSDMPSIPLLKVRDLQVRFGAQTVVHGVDLDIAAGEKVALVGESGSGKTVSALALLRLLDGAQQTGSVMFDGRELSTLSERQMRGLRGKDIAMIFQEPMTALNPLHPVGRQIAEVLELHEALSRRAAWARAVELLGQMGIDQPARRAADYPHQLSGGQRQRVMIAMALACRPRLLLADEPTTALDVTVRRQILDLLDALQAEYGLALLFITHDLHLVRRYAHRVAVMQQGRVVEAGTVTSVFAAPQHPYTQMLLRSRPRRLVQESEKKAAPPPTVLQARALSVRFAQNSGFWRKHWHTVLQDISLELLAGQTLGVVGESGSGKSTLALALLGLLRRQGGEVSLLGRDPARLSAAALRPLRAQAQIVFQDPFSSLSPRRTVAQIVEEGLEIHRPEWSAVQRRERAQQILAEVGLPLSPAEMQRYPHAFSGGQRQRIAIARALILEPKVLILDEPTSALDVTVQQQVLDLLAALQQRLGLAYVLISHDLSVIGALSHRVLVLHQGKVVEQGPTDAVLRAPRQPYTQALLAASDLGEEVRDG</sequence>
<keyword evidence="7" id="KW-0472">Membrane</keyword>
<dbReference type="PANTHER" id="PTHR43297">
    <property type="entry name" value="OLIGOPEPTIDE TRANSPORT ATP-BINDING PROTEIN APPD"/>
    <property type="match status" value="1"/>
</dbReference>
<dbReference type="Pfam" id="PF08352">
    <property type="entry name" value="oligo_HPY"/>
    <property type="match status" value="2"/>
</dbReference>
<dbReference type="CDD" id="cd03257">
    <property type="entry name" value="ABC_NikE_OppD_transporters"/>
    <property type="match status" value="2"/>
</dbReference>
<dbReference type="NCBIfam" id="NF008453">
    <property type="entry name" value="PRK11308.1"/>
    <property type="match status" value="2"/>
</dbReference>
<evidence type="ECO:0000313" key="9">
    <source>
        <dbReference type="EMBL" id="MBN8744256.1"/>
    </source>
</evidence>
<accession>A0A8I1MX94</accession>
<dbReference type="PANTHER" id="PTHR43297:SF2">
    <property type="entry name" value="DIPEPTIDE TRANSPORT ATP-BINDING PROTEIN DPPD"/>
    <property type="match status" value="1"/>
</dbReference>
<evidence type="ECO:0000256" key="5">
    <source>
        <dbReference type="ARBA" id="ARBA00022741"/>
    </source>
</evidence>
<dbReference type="Gene3D" id="3.40.50.300">
    <property type="entry name" value="P-loop containing nucleotide triphosphate hydrolases"/>
    <property type="match status" value="2"/>
</dbReference>
<evidence type="ECO:0000313" key="10">
    <source>
        <dbReference type="Proteomes" id="UP000664800"/>
    </source>
</evidence>
<comment type="subcellular location">
    <subcellularLocation>
        <location evidence="1">Cell inner membrane</location>
        <topology evidence="1">Peripheral membrane protein</topology>
    </subcellularLocation>
</comment>
<evidence type="ECO:0000256" key="7">
    <source>
        <dbReference type="ARBA" id="ARBA00023136"/>
    </source>
</evidence>
<dbReference type="InterPro" id="IPR017871">
    <property type="entry name" value="ABC_transporter-like_CS"/>
</dbReference>
<feature type="domain" description="ABC transporter" evidence="8">
    <location>
        <begin position="278"/>
        <end position="527"/>
    </location>
</feature>
<evidence type="ECO:0000256" key="1">
    <source>
        <dbReference type="ARBA" id="ARBA00004417"/>
    </source>
</evidence>
<dbReference type="InterPro" id="IPR027417">
    <property type="entry name" value="P-loop_NTPase"/>
</dbReference>
<dbReference type="PROSITE" id="PS00211">
    <property type="entry name" value="ABC_TRANSPORTER_1"/>
    <property type="match status" value="2"/>
</dbReference>
<name>A0A8I1MX94_THIA3</name>
<dbReference type="InterPro" id="IPR003593">
    <property type="entry name" value="AAA+_ATPase"/>
</dbReference>